<keyword evidence="3" id="KW-0378">Hydrolase</keyword>
<dbReference type="InterPro" id="IPR000064">
    <property type="entry name" value="NLP_P60_dom"/>
</dbReference>
<evidence type="ECO:0000256" key="2">
    <source>
        <dbReference type="ARBA" id="ARBA00022737"/>
    </source>
</evidence>
<feature type="repeat" description="Cell wall-binding" evidence="5">
    <location>
        <begin position="54"/>
        <end position="75"/>
    </location>
</feature>
<organism evidence="7 8">
    <name type="scientific">Slackia equolifaciens</name>
    <dbReference type="NCBI Taxonomy" id="498718"/>
    <lineage>
        <taxon>Bacteria</taxon>
        <taxon>Bacillati</taxon>
        <taxon>Actinomycetota</taxon>
        <taxon>Coriobacteriia</taxon>
        <taxon>Eggerthellales</taxon>
        <taxon>Eggerthellaceae</taxon>
        <taxon>Slackia</taxon>
    </lineage>
</organism>
<evidence type="ECO:0000256" key="4">
    <source>
        <dbReference type="ARBA" id="ARBA00022807"/>
    </source>
</evidence>
<feature type="domain" description="NlpC/P60" evidence="6">
    <location>
        <begin position="150"/>
        <end position="278"/>
    </location>
</feature>
<dbReference type="Pfam" id="PF01473">
    <property type="entry name" value="Choline_bind_1"/>
    <property type="match status" value="1"/>
</dbReference>
<evidence type="ECO:0000259" key="6">
    <source>
        <dbReference type="Pfam" id="PF00877"/>
    </source>
</evidence>
<name>A0A3N0AYN7_9ACTN</name>
<dbReference type="Pfam" id="PF19127">
    <property type="entry name" value="Choline_bind_3"/>
    <property type="match status" value="1"/>
</dbReference>
<evidence type="ECO:0000256" key="5">
    <source>
        <dbReference type="PROSITE-ProRule" id="PRU00591"/>
    </source>
</evidence>
<dbReference type="AlphaFoldDB" id="A0A3N0AYN7"/>
<keyword evidence="1" id="KW-0645">Protease</keyword>
<dbReference type="InterPro" id="IPR018337">
    <property type="entry name" value="Cell_wall/Cho-bd_repeat"/>
</dbReference>
<reference evidence="8" key="1">
    <citation type="submission" date="2018-05" db="EMBL/GenBank/DDBJ databases">
        <title>Genome Sequencing of selected type strains of the family Eggerthellaceae.</title>
        <authorList>
            <person name="Danylec N."/>
            <person name="Stoll D.A."/>
            <person name="Doetsch A."/>
            <person name="Huch M."/>
        </authorList>
    </citation>
    <scope>NUCLEOTIDE SEQUENCE [LARGE SCALE GENOMIC DNA]</scope>
    <source>
        <strain evidence="8">DSM 24851</strain>
    </source>
</reference>
<proteinExistence type="predicted"/>
<gene>
    <name evidence="7" type="ORF">DMP06_07550</name>
</gene>
<accession>A0A3N0AYN7</accession>
<dbReference type="Pfam" id="PF00877">
    <property type="entry name" value="NLPC_P60"/>
    <property type="match status" value="1"/>
</dbReference>
<sequence length="287" mass="32179">KSYFGPDGAAVSGWQTVGGSRYYFDPDAWFFRALKWGHDIDGKRYYFDEQSRMVTGWVRWNSDGKWSYFKSDGTMATGRTTINGVQYDFGSDGRITNAAYSADKVLDVPRNTLVDWLEDHEYYGYYLGTKYSSGFSVSTCMYPKGAPRSDGFTGMNCTGFVAHAYRSAGGDLGPIAKNNNHSPWSGGPGGGSYINAWRWYGYAIDSGARIYTFNNVASMLKSGKAKKGDIIFFKTNGFIDCHIGFFWGDTPNQNKMWHQILQGNQISTCFNNANKQEYNQKVVLIKG</sequence>
<dbReference type="SUPFAM" id="SSF69360">
    <property type="entry name" value="Cell wall binding repeat"/>
    <property type="match status" value="1"/>
</dbReference>
<dbReference type="Gene3D" id="2.10.270.20">
    <property type="match status" value="1"/>
</dbReference>
<feature type="non-terminal residue" evidence="7">
    <location>
        <position position="1"/>
    </location>
</feature>
<dbReference type="PROSITE" id="PS51170">
    <property type="entry name" value="CW"/>
    <property type="match status" value="1"/>
</dbReference>
<dbReference type="GO" id="GO:0006508">
    <property type="term" value="P:proteolysis"/>
    <property type="evidence" value="ECO:0007669"/>
    <property type="project" value="UniProtKB-KW"/>
</dbReference>
<dbReference type="Proteomes" id="UP000269591">
    <property type="component" value="Unassembled WGS sequence"/>
</dbReference>
<dbReference type="Gene3D" id="2.10.270.10">
    <property type="entry name" value="Cholin Binding"/>
    <property type="match status" value="1"/>
</dbReference>
<keyword evidence="4" id="KW-0788">Thiol protease</keyword>
<protein>
    <recommendedName>
        <fullName evidence="6">NlpC/P60 domain-containing protein</fullName>
    </recommendedName>
</protein>
<evidence type="ECO:0000313" key="7">
    <source>
        <dbReference type="EMBL" id="RNL39466.1"/>
    </source>
</evidence>
<evidence type="ECO:0000256" key="1">
    <source>
        <dbReference type="ARBA" id="ARBA00022670"/>
    </source>
</evidence>
<dbReference type="EMBL" id="QIBX01000012">
    <property type="protein sequence ID" value="RNL39466.1"/>
    <property type="molecule type" value="Genomic_DNA"/>
</dbReference>
<evidence type="ECO:0000313" key="8">
    <source>
        <dbReference type="Proteomes" id="UP000269591"/>
    </source>
</evidence>
<dbReference type="GO" id="GO:0008234">
    <property type="term" value="F:cysteine-type peptidase activity"/>
    <property type="evidence" value="ECO:0007669"/>
    <property type="project" value="UniProtKB-KW"/>
</dbReference>
<dbReference type="Gene3D" id="3.90.1720.10">
    <property type="entry name" value="endopeptidase domain like (from Nostoc punctiforme)"/>
    <property type="match status" value="1"/>
</dbReference>
<keyword evidence="2" id="KW-0677">Repeat</keyword>
<dbReference type="RefSeq" id="WP_181443039.1">
    <property type="nucleotide sequence ID" value="NZ_QIBX01000012.1"/>
</dbReference>
<evidence type="ECO:0000256" key="3">
    <source>
        <dbReference type="ARBA" id="ARBA00022801"/>
    </source>
</evidence>
<keyword evidence="8" id="KW-1185">Reference proteome</keyword>
<comment type="caution">
    <text evidence="7">The sequence shown here is derived from an EMBL/GenBank/DDBJ whole genome shotgun (WGS) entry which is preliminary data.</text>
</comment>